<dbReference type="PATRIC" id="fig|1348663.4.peg.910"/>
<comment type="caution">
    <text evidence="1">The sequence shown here is derived from an EMBL/GenBank/DDBJ whole genome shotgun (WGS) entry which is preliminary data.</text>
</comment>
<protein>
    <submittedName>
        <fullName evidence="1">Uncharacterized protein</fullName>
    </submittedName>
</protein>
<evidence type="ECO:0000313" key="1">
    <source>
        <dbReference type="EMBL" id="KDN87275.1"/>
    </source>
</evidence>
<gene>
    <name evidence="1" type="ORF">KCH_09560</name>
</gene>
<dbReference type="eggNOG" id="COG4715">
    <property type="taxonomic scope" value="Bacteria"/>
</dbReference>
<keyword evidence="2" id="KW-1185">Reference proteome</keyword>
<accession>A0A066ZAW8</accession>
<proteinExistence type="predicted"/>
<sequence length="190" mass="19276">MVAVAEVGAVGYDPAAQRLEAVVHDLAGNAVRLSTEYAVHCPGRLDALAGALAAGPVTHVSGLLRQVAGRPVLDPLAVRVSSGRASGLAHLDLSPVDTRHFDRLDPVPADPVTTALSEARGTLADLARTGVEAAGPADLGPAAAALRRTGLRAAAGLLDALAADPTPARWADAAIHVLTALDLHEEQPDA</sequence>
<dbReference type="Proteomes" id="UP000027178">
    <property type="component" value="Unassembled WGS sequence"/>
</dbReference>
<name>A0A066ZAW8_9ACTN</name>
<evidence type="ECO:0000313" key="2">
    <source>
        <dbReference type="Proteomes" id="UP000027178"/>
    </source>
</evidence>
<dbReference type="HOGENOM" id="CLU_1426262_0_0_11"/>
<organism evidence="1 2">
    <name type="scientific">Kitasatospora cheerisanensis KCTC 2395</name>
    <dbReference type="NCBI Taxonomy" id="1348663"/>
    <lineage>
        <taxon>Bacteria</taxon>
        <taxon>Bacillati</taxon>
        <taxon>Actinomycetota</taxon>
        <taxon>Actinomycetes</taxon>
        <taxon>Kitasatosporales</taxon>
        <taxon>Streptomycetaceae</taxon>
        <taxon>Kitasatospora</taxon>
    </lineage>
</organism>
<dbReference type="EMBL" id="JNBY01000042">
    <property type="protein sequence ID" value="KDN87275.1"/>
    <property type="molecule type" value="Genomic_DNA"/>
</dbReference>
<reference evidence="1 2" key="1">
    <citation type="submission" date="2014-05" db="EMBL/GenBank/DDBJ databases">
        <title>Draft Genome Sequence of Kitasatospora cheerisanensis KCTC 2395.</title>
        <authorList>
            <person name="Nam D.H."/>
        </authorList>
    </citation>
    <scope>NUCLEOTIDE SEQUENCE [LARGE SCALE GENOMIC DNA]</scope>
    <source>
        <strain evidence="1 2">KCTC 2395</strain>
    </source>
</reference>
<dbReference type="AlphaFoldDB" id="A0A066ZAW8"/>